<evidence type="ECO:0000256" key="1">
    <source>
        <dbReference type="ARBA" id="ARBA00023015"/>
    </source>
</evidence>
<reference evidence="5" key="1">
    <citation type="submission" date="2011-01" db="EMBL/GenBank/DDBJ databases">
        <authorList>
            <person name="Muzny D."/>
            <person name="Qin X."/>
            <person name="Buhay C."/>
            <person name="Dugan-Rocha S."/>
            <person name="Ding Y."/>
            <person name="Chen G."/>
            <person name="Hawes A."/>
            <person name="Holder M."/>
            <person name="Jhangiani S."/>
            <person name="Johnson A."/>
            <person name="Khan Z."/>
            <person name="Li Z."/>
            <person name="Liu W."/>
            <person name="Liu X."/>
            <person name="Perez L."/>
            <person name="Shen H."/>
            <person name="Wang Q."/>
            <person name="Watt J."/>
            <person name="Xi L."/>
            <person name="Xin Y."/>
            <person name="Zhou J."/>
            <person name="Deng J."/>
            <person name="Jiang H."/>
            <person name="Liu Y."/>
            <person name="Qu J."/>
            <person name="Song X.-Z."/>
            <person name="Zhang L."/>
            <person name="Villasana D."/>
            <person name="Johnson A."/>
            <person name="Liu J."/>
            <person name="Liyanage D."/>
            <person name="Lorensuhewa L."/>
            <person name="Robinson T."/>
            <person name="Song A."/>
            <person name="Song B.-B."/>
            <person name="Dinh H."/>
            <person name="Thornton R."/>
            <person name="Coyle M."/>
            <person name="Francisco L."/>
            <person name="Jackson L."/>
            <person name="Javaid M."/>
            <person name="Korchina V."/>
            <person name="Kovar C."/>
            <person name="Mata R."/>
            <person name="Mathew T."/>
            <person name="Ngo R."/>
            <person name="Nguyen L."/>
            <person name="Nguyen N."/>
            <person name="Okwuonu G."/>
            <person name="Ongeri F."/>
            <person name="Pham C."/>
            <person name="Simmons D."/>
            <person name="Wilczek-Boney K."/>
            <person name="Hale W."/>
            <person name="Jakkamsetti A."/>
            <person name="Pham P."/>
            <person name="Ruth R."/>
            <person name="San Lucas F."/>
            <person name="Warren J."/>
            <person name="Zhang J."/>
            <person name="Zhao Z."/>
            <person name="Zhou C."/>
            <person name="Zhu D."/>
            <person name="Lee S."/>
            <person name="Bess C."/>
            <person name="Blankenburg K."/>
            <person name="Forbes L."/>
            <person name="Fu Q."/>
            <person name="Gubbala S."/>
            <person name="Hirani K."/>
            <person name="Jayaseelan J.C."/>
            <person name="Lara F."/>
            <person name="Munidasa M."/>
            <person name="Palculict T."/>
            <person name="Patil S."/>
            <person name="Pu L.-L."/>
            <person name="Saada N."/>
            <person name="Tang L."/>
            <person name="Weissenberger G."/>
            <person name="Zhu Y."/>
            <person name="Hemphill L."/>
            <person name="Shang Y."/>
            <person name="Youmans B."/>
            <person name="Ayvaz T."/>
            <person name="Ross M."/>
            <person name="Santibanez J."/>
            <person name="Aqrawi P."/>
            <person name="Gross S."/>
            <person name="Joshi V."/>
            <person name="Fowler G."/>
            <person name="Nazareth L."/>
            <person name="Reid J."/>
            <person name="Worley K."/>
            <person name="Petrosino J."/>
            <person name="Highlander S."/>
            <person name="Gibbs R."/>
        </authorList>
    </citation>
    <scope>NUCLEOTIDE SEQUENCE [LARGE SCALE GENOMIC DNA]</scope>
    <source>
        <strain evidence="5">ATCC 33269</strain>
    </source>
</reference>
<proteinExistence type="predicted"/>
<evidence type="ECO:0000256" key="3">
    <source>
        <dbReference type="ARBA" id="ARBA00023163"/>
    </source>
</evidence>
<evidence type="ECO:0000256" key="2">
    <source>
        <dbReference type="ARBA" id="ARBA00023125"/>
    </source>
</evidence>
<dbReference type="Proteomes" id="UP000005580">
    <property type="component" value="Unassembled WGS sequence"/>
</dbReference>
<dbReference type="RefSeq" id="WP_004368182.1">
    <property type="nucleotide sequence ID" value="NZ_GL833116.1"/>
</dbReference>
<evidence type="ECO:0000313" key="5">
    <source>
        <dbReference type="EMBL" id="EFZ37499.1"/>
    </source>
</evidence>
<dbReference type="PANTHER" id="PTHR43280">
    <property type="entry name" value="ARAC-FAMILY TRANSCRIPTIONAL REGULATOR"/>
    <property type="match status" value="1"/>
</dbReference>
<dbReference type="AlphaFoldDB" id="E7RP56"/>
<dbReference type="GO" id="GO:0043565">
    <property type="term" value="F:sequence-specific DNA binding"/>
    <property type="evidence" value="ECO:0007669"/>
    <property type="project" value="InterPro"/>
</dbReference>
<dbReference type="GO" id="GO:0003700">
    <property type="term" value="F:DNA-binding transcription factor activity"/>
    <property type="evidence" value="ECO:0007669"/>
    <property type="project" value="InterPro"/>
</dbReference>
<evidence type="ECO:0000313" key="6">
    <source>
        <dbReference type="Proteomes" id="UP000005580"/>
    </source>
</evidence>
<organism evidence="5 6">
    <name type="scientific">Hoylesella oralis ATCC 33269</name>
    <dbReference type="NCBI Taxonomy" id="873533"/>
    <lineage>
        <taxon>Bacteria</taxon>
        <taxon>Pseudomonadati</taxon>
        <taxon>Bacteroidota</taxon>
        <taxon>Bacteroidia</taxon>
        <taxon>Bacteroidales</taxon>
        <taxon>Prevotellaceae</taxon>
        <taxon>Hoylesella</taxon>
    </lineage>
</organism>
<dbReference type="Pfam" id="PF12833">
    <property type="entry name" value="HTH_18"/>
    <property type="match status" value="1"/>
</dbReference>
<evidence type="ECO:0000259" key="4">
    <source>
        <dbReference type="PROSITE" id="PS01124"/>
    </source>
</evidence>
<dbReference type="eggNOG" id="COG2207">
    <property type="taxonomic scope" value="Bacteria"/>
</dbReference>
<dbReference type="Gene3D" id="3.30.70.100">
    <property type="match status" value="1"/>
</dbReference>
<protein>
    <submittedName>
        <fullName evidence="5">Transcriptional regulator, AraC family</fullName>
    </submittedName>
</protein>
<dbReference type="PROSITE" id="PS00041">
    <property type="entry name" value="HTH_ARAC_FAMILY_1"/>
    <property type="match status" value="1"/>
</dbReference>
<dbReference type="InterPro" id="IPR018060">
    <property type="entry name" value="HTH_AraC"/>
</dbReference>
<dbReference type="STRING" id="28134.SAMN05444288_1787"/>
<gene>
    <name evidence="5" type="ORF">HMPREF0663_10957</name>
</gene>
<accession>E7RP56</accession>
<keyword evidence="1" id="KW-0805">Transcription regulation</keyword>
<keyword evidence="6" id="KW-1185">Reference proteome</keyword>
<dbReference type="Gene3D" id="1.10.10.60">
    <property type="entry name" value="Homeodomain-like"/>
    <property type="match status" value="2"/>
</dbReference>
<keyword evidence="2" id="KW-0238">DNA-binding</keyword>
<name>E7RP56_9BACT</name>
<dbReference type="InterPro" id="IPR009057">
    <property type="entry name" value="Homeodomain-like_sf"/>
</dbReference>
<dbReference type="HOGENOM" id="CLU_121830_0_0_10"/>
<dbReference type="PROSITE" id="PS01124">
    <property type="entry name" value="HTH_ARAC_FAMILY_2"/>
    <property type="match status" value="1"/>
</dbReference>
<dbReference type="SMART" id="SM00342">
    <property type="entry name" value="HTH_ARAC"/>
    <property type="match status" value="1"/>
</dbReference>
<feature type="domain" description="HTH araC/xylS-type" evidence="4">
    <location>
        <begin position="98"/>
        <end position="177"/>
    </location>
</feature>
<dbReference type="InterPro" id="IPR018062">
    <property type="entry name" value="HTH_AraC-typ_CS"/>
</dbReference>
<comment type="caution">
    <text evidence="5">The sequence shown here is derived from an EMBL/GenBank/DDBJ whole genome shotgun (WGS) entry which is preliminary data.</text>
</comment>
<keyword evidence="3" id="KW-0804">Transcription</keyword>
<dbReference type="SUPFAM" id="SSF46689">
    <property type="entry name" value="Homeodomain-like"/>
    <property type="match status" value="1"/>
</dbReference>
<dbReference type="EMBL" id="AEPE02000003">
    <property type="protein sequence ID" value="EFZ37499.1"/>
    <property type="molecule type" value="Genomic_DNA"/>
</dbReference>
<dbReference type="PANTHER" id="PTHR43280:SF28">
    <property type="entry name" value="HTH-TYPE TRANSCRIPTIONAL ACTIVATOR RHAS"/>
    <property type="match status" value="1"/>
</dbReference>
<sequence length="188" mass="21597">METTLYIKNMVCDRCKMAVDKTLRDKGLHPLSVELGVVKVAEAISADMREELRGELEKIGFELMDDKRRRTIEQIKNAVIQLVHYRDNASTVNLSDYLAAQLHSDYSALSKLFSEATGMTVERYYILQRIERVKELLWYDELSLTQIALQMNYSSTAYLSNQFKSITGMTPSQFKALGKNTLKELDKI</sequence>